<evidence type="ECO:0008006" key="3">
    <source>
        <dbReference type="Google" id="ProtNLM"/>
    </source>
</evidence>
<reference evidence="1 2" key="1">
    <citation type="journal article" date="2018" name="Front. Microbiol.">
        <title>Prospects for Fungal Bioremediation of Acidic Radioactive Waste Sites: Characterization and Genome Sequence of Rhodotorula taiwanensis MD1149.</title>
        <authorList>
            <person name="Tkavc R."/>
            <person name="Matrosova V.Y."/>
            <person name="Grichenko O.E."/>
            <person name="Gostincar C."/>
            <person name="Volpe R.P."/>
            <person name="Klimenkova P."/>
            <person name="Gaidamakova E.K."/>
            <person name="Zhou C.E."/>
            <person name="Stewart B.J."/>
            <person name="Lyman M.G."/>
            <person name="Malfatti S.A."/>
            <person name="Rubinfeld B."/>
            <person name="Courtot M."/>
            <person name="Singh J."/>
            <person name="Dalgard C.L."/>
            <person name="Hamilton T."/>
            <person name="Frey K.G."/>
            <person name="Gunde-Cimerman N."/>
            <person name="Dugan L."/>
            <person name="Daly M.J."/>
        </authorList>
    </citation>
    <scope>NUCLEOTIDE SEQUENCE [LARGE SCALE GENOMIC DNA]</scope>
    <source>
        <strain evidence="1 2">MD1149</strain>
    </source>
</reference>
<keyword evidence="2" id="KW-1185">Reference proteome</keyword>
<dbReference type="InterPro" id="IPR002060">
    <property type="entry name" value="Squ/phyt_synthse"/>
</dbReference>
<evidence type="ECO:0000313" key="1">
    <source>
        <dbReference type="EMBL" id="POY71563.1"/>
    </source>
</evidence>
<organism evidence="1 2">
    <name type="scientific">Rhodotorula taiwanensis</name>
    <dbReference type="NCBI Taxonomy" id="741276"/>
    <lineage>
        <taxon>Eukaryota</taxon>
        <taxon>Fungi</taxon>
        <taxon>Dikarya</taxon>
        <taxon>Basidiomycota</taxon>
        <taxon>Pucciniomycotina</taxon>
        <taxon>Microbotryomycetes</taxon>
        <taxon>Sporidiobolales</taxon>
        <taxon>Sporidiobolaceae</taxon>
        <taxon>Rhodotorula</taxon>
    </lineage>
</organism>
<gene>
    <name evidence="1" type="ORF">BMF94_5426</name>
</gene>
<dbReference type="OrthoDB" id="270318at2759"/>
<dbReference type="STRING" id="741276.A0A2S5B457"/>
<dbReference type="InterPro" id="IPR008949">
    <property type="entry name" value="Isoprenoid_synthase_dom_sf"/>
</dbReference>
<proteinExistence type="predicted"/>
<dbReference type="Gene3D" id="1.10.600.10">
    <property type="entry name" value="Farnesyl Diphosphate Synthase"/>
    <property type="match status" value="1"/>
</dbReference>
<dbReference type="EMBL" id="PJQD01000080">
    <property type="protein sequence ID" value="POY71563.1"/>
    <property type="molecule type" value="Genomic_DNA"/>
</dbReference>
<dbReference type="SUPFAM" id="SSF48576">
    <property type="entry name" value="Terpenoid synthases"/>
    <property type="match status" value="2"/>
</dbReference>
<dbReference type="Proteomes" id="UP000237144">
    <property type="component" value="Unassembled WGS sequence"/>
</dbReference>
<accession>A0A2S5B457</accession>
<comment type="caution">
    <text evidence="1">The sequence shown here is derived from an EMBL/GenBank/DDBJ whole genome shotgun (WGS) entry which is preliminary data.</text>
</comment>
<sequence length="353" mass="38638">MRSTSLLRQATAPAASDAYAKSLAYATDLVRRTDHEAIYASHFYPANVRPAYLALRALNVELAGLPDQVSNQLVGRMRFQWWKDAIKGLYNGTPPPHPLMTLLASLPQRPYLSAYHFNRLITTRENNFLNPTFHSLQDLADYSAGTQASLLYLLLQATAAQPSTTGNPSIAIGRGALGDDGLRHSTPFQHQGDEHDVAAGAESGVKKEADDLTLDHAASHLAVAVTIATLLRSIPHHAGRRTNVIPLDVASKHQLREEALFRNGPDAEGLQDAVAQLAGIAQAELRTARECFDGTTGVPKRAVPVFLAATPARSYLDRLASPKVDYNPFDVSLAKRYWKLPFQVWGDARNSRF</sequence>
<dbReference type="Pfam" id="PF00494">
    <property type="entry name" value="SQS_PSY"/>
    <property type="match status" value="1"/>
</dbReference>
<protein>
    <recommendedName>
        <fullName evidence="3">Squalene/phytoene synthase</fullName>
    </recommendedName>
</protein>
<name>A0A2S5B457_9BASI</name>
<dbReference type="AlphaFoldDB" id="A0A2S5B457"/>
<evidence type="ECO:0000313" key="2">
    <source>
        <dbReference type="Proteomes" id="UP000237144"/>
    </source>
</evidence>